<comment type="caution">
    <text evidence="1">The sequence shown here is derived from an EMBL/GenBank/DDBJ whole genome shotgun (WGS) entry which is preliminary data.</text>
</comment>
<gene>
    <name evidence="1" type="ORF">MEDL_1047</name>
</gene>
<keyword evidence="2" id="KW-1185">Reference proteome</keyword>
<dbReference type="EMBL" id="CAJPWZ010000087">
    <property type="protein sequence ID" value="CAG2185450.1"/>
    <property type="molecule type" value="Genomic_DNA"/>
</dbReference>
<organism evidence="1 2">
    <name type="scientific">Mytilus edulis</name>
    <name type="common">Blue mussel</name>
    <dbReference type="NCBI Taxonomy" id="6550"/>
    <lineage>
        <taxon>Eukaryota</taxon>
        <taxon>Metazoa</taxon>
        <taxon>Spiralia</taxon>
        <taxon>Lophotrochozoa</taxon>
        <taxon>Mollusca</taxon>
        <taxon>Bivalvia</taxon>
        <taxon>Autobranchia</taxon>
        <taxon>Pteriomorphia</taxon>
        <taxon>Mytilida</taxon>
        <taxon>Mytiloidea</taxon>
        <taxon>Mytilidae</taxon>
        <taxon>Mytilinae</taxon>
        <taxon>Mytilus</taxon>
    </lineage>
</organism>
<protein>
    <submittedName>
        <fullName evidence="1">Uncharacterized protein</fullName>
    </submittedName>
</protein>
<dbReference type="SUPFAM" id="SSF49265">
    <property type="entry name" value="Fibronectin type III"/>
    <property type="match status" value="1"/>
</dbReference>
<proteinExistence type="predicted"/>
<dbReference type="InterPro" id="IPR036116">
    <property type="entry name" value="FN3_sf"/>
</dbReference>
<dbReference type="PANTHER" id="PTHR16897:SF2">
    <property type="entry name" value="OS03G0226600 PROTEIN"/>
    <property type="match status" value="1"/>
</dbReference>
<evidence type="ECO:0000313" key="1">
    <source>
        <dbReference type="EMBL" id="CAG2185450.1"/>
    </source>
</evidence>
<accession>A0A8S3PPQ7</accession>
<reference evidence="1" key="1">
    <citation type="submission" date="2021-03" db="EMBL/GenBank/DDBJ databases">
        <authorList>
            <person name="Bekaert M."/>
        </authorList>
    </citation>
    <scope>NUCLEOTIDE SEQUENCE</scope>
</reference>
<dbReference type="Proteomes" id="UP000683360">
    <property type="component" value="Unassembled WGS sequence"/>
</dbReference>
<name>A0A8S3PPQ7_MYTED</name>
<sequence length="2376" mass="266926">MELPIISVVLLFSPVKRLGMGTKQITYNTYATYNATSEGIYFISVTAVNRASESSKLVCSDGVTVTTTIPFIKDFVFEDIKARNQVLQIQNDTWWLLDSNLIRHRITDLSGFNNNSTEMSQNSGDLMAFPEGRPIDKIESEFLNTKSKSGIIGVLPIHQSIKWKSGVAESLIHDYAIGISSTPGSMAPDINSFRSSKHQNHFRIRHSYLAEGEEFYIIVKTTSRSGIDGYQSIGPFIVDKTPPKFINNVINVHNVNDYLLLSWRDRTVFDEEDPFPLYYEYAVGHTSSKQDVQNFTSISSVGPCSVTYPPTCSAVLISDLQWPLHANHDYHITLRVTNVAGLSSATVAAPFRYNIQLPSKGVVFDVLPENINSHGIKEIRDVDFNPNRREIGVVWSGFTHPHLDIIFHICIGTKREKCDNNTVVIRNSSFNYYVFKGLKLKAFQKYFITVKAEATTGTVSVSSDGVTVIDITKLLSGISVFDGTNCTGGQKLLSNHHQFDTRPTCAVDIDFQSSTSSVSAYWTVPNQYVDYTRESFIAVEERAHIGEFWKLFWNYTYVGKHYSSTIGNLNLQSGRFYRTSVRFCAENYCFPPVKSDGFIVLHSNPKIGGIEVIHRNVSGGSDQVLITFERMYDPDVEDKEEALSMVNQYEWAIGNDIGVHTQWTNIDVLSFSNFTHVSFQLPLNGSIDFSKCRKTHVRGYNKAGMWSIVSTDIKNCHVTDSDSFIIPNIVVDASGKPEKSGDGQVREGYGRDIFLEQNAVWKESDIDYIPYINILSAVWPTLRHRTYIWAVLEMINFDITMYYKEESLKLADPCSTPHAIKCGKTEKEYVNVLFGEGKELKHGERYMICIHAPKTVITHEKWIETIDEVSACSDGVTIDLTPPIPGNVYIGIDSADHYQSSTSDLHVNWDSFIDVEQNVGIRHTSGIKEYHLGIGSTIGGSDVVPFTNIGIANHYTLHNLRLQNGHEYFASVRAYDFTGKRTTGTSSAVIIDNTPPERTNKQIQITERHIKNFTSLNACWRDVFVDKESGIDYYMWGVGSKRGHDDIIAFTKTNKDCEVSATHNDFEIHEGHNYFITIKAINRAHLMISKSSLSYRVDQSAPIAGYVYDGYRQNATDSMRDIDYQVESKILYSYWEGFHDPHSVIKMYYISIGTCPHCQNVLHEVAVGVIYDFTLQNIHLTSGLNYFTTVTACNTADLCTSVTSDGVVLDDSPPTVGVVQDGIGKDDMHYQALRSYIACQWYGFIDPQSGIDYLSWRAGTKSGSDDIVSSTDIPITNPIVHLNLTAYLPLQKRIFVTVRVYNKAGLFSEASSNGFIVDVTPPIFFENPFLVQDFGSFYKDSIVFRSTFKVKWKVGDKDSYIDRQYISIGCHIGGNFSSSSIQLNGIVREYTFSRLDLHDGVKYTVHLIACNRAKLCTESKSDPILVDSSPPTPGMFAINTDHVSKLVNICKVISIRLEGLLKFFLHNESGIDKGDEGFVQTFSIETVSLSPFEHIYVSVWAVNKVGLSSPMIHSQFRLVPGGSLELVRRCTAKTCLGHCVCSTQDGRCALEDKQCHDVSKENPNNVIGVYDVTNLHDVPLYDIQYTPSVFELMARWQVIQVHGLPPLWYEWSLGLSSNDEPEGVFDNDNDVIWRHAGQTNQAFLSIERGKKQLREFVAYSFFVRAWFSDNTYAVFKTNGVTILSTPLAISKLKGSTVCEQRPGHWKKDIDFIRPGFPFAIKWSNIFIDADEIIERFNIYLSTFPGGYDEHIANIDLPGTVTTYNVSRIPLTPGIVFYSNVVAYSFSGIHSTATSDGITVDIVPPSAGSVKDGTGIYDCDYQDDPQIVSASWHGFSDLDSVITHYMWCVQTVSELTLCNIRAWENVGIQTSVSRKLNGTSLSSGVKIQSLVYTMDIVGHESETVKSNGVIVDVTQPIPVEMKHLDINLASNPSFELLKGNYVLLENVTDGSSLCYMAEYVQLLNWTKESDSCVILLKSNRNNAFDGRSFAFLNGEISQNVSKLEKGHLYRVTFVTAHPYWEGTDGVNKEGFVQIGNERHVFLVYTKQDRHTAQTYDIHWHQHTFYFRPVLQNMTFSLGSLFGYTGLYFDDVRIQKVNMLKTNSNQTSGKHIFNHIVTIHQWSSVHASWHFMDIESPIVDYTWAIGYTEGSTEVQSFQSVGLSNFAYNYNVSLPHTSTIHVTVIATNAAGLMTKIHAESLLVDKTPPEITFVNDGIGEDIDAQSESEISANWEVDDLESGLESCEFSVGYQLYGNELQTFQKIPVELRLLSKVLPYDLLFMRTIYVTIRCKNKAGLQSSLSTDGVIVSNLPPVSASAQVNILPLSNTEYMAYNGYQKNKHTMRIKWSGFKDIVGLDSYLVSFKMDNGGRRYNHTVNNS</sequence>
<dbReference type="OrthoDB" id="6061841at2759"/>
<dbReference type="PANTHER" id="PTHR16897">
    <property type="entry name" value="OS10G0105400 PROTEIN"/>
    <property type="match status" value="1"/>
</dbReference>
<evidence type="ECO:0000313" key="2">
    <source>
        <dbReference type="Proteomes" id="UP000683360"/>
    </source>
</evidence>